<evidence type="ECO:0000313" key="1">
    <source>
        <dbReference type="EMBL" id="GGB48206.1"/>
    </source>
</evidence>
<accession>A0ABQ1INX6</accession>
<comment type="caution">
    <text evidence="1">The sequence shown here is derived from an EMBL/GenBank/DDBJ whole genome shotgun (WGS) entry which is preliminary data.</text>
</comment>
<gene>
    <name evidence="1" type="ORF">GCM10011505_31580</name>
</gene>
<dbReference type="Proteomes" id="UP000603352">
    <property type="component" value="Unassembled WGS sequence"/>
</dbReference>
<protein>
    <submittedName>
        <fullName evidence="1">Uncharacterized protein</fullName>
    </submittedName>
</protein>
<dbReference type="EMBL" id="BMDZ01000038">
    <property type="protein sequence ID" value="GGB48206.1"/>
    <property type="molecule type" value="Genomic_DNA"/>
</dbReference>
<organism evidence="1 2">
    <name type="scientific">Tistrella bauzanensis</name>
    <dbReference type="NCBI Taxonomy" id="657419"/>
    <lineage>
        <taxon>Bacteria</taxon>
        <taxon>Pseudomonadati</taxon>
        <taxon>Pseudomonadota</taxon>
        <taxon>Alphaproteobacteria</taxon>
        <taxon>Geminicoccales</taxon>
        <taxon>Geminicoccaceae</taxon>
        <taxon>Tistrella</taxon>
    </lineage>
</organism>
<keyword evidence="2" id="KW-1185">Reference proteome</keyword>
<sequence length="70" mass="7234">MPIEDLVGSLDAGEFVSFYSTALVSLKRTTSAKVTAVLPSAVEPGAAAFFADVEASFRAQGVNIADLQNA</sequence>
<evidence type="ECO:0000313" key="2">
    <source>
        <dbReference type="Proteomes" id="UP000603352"/>
    </source>
</evidence>
<reference evidence="2" key="1">
    <citation type="journal article" date="2019" name="Int. J. Syst. Evol. Microbiol.">
        <title>The Global Catalogue of Microorganisms (GCM) 10K type strain sequencing project: providing services to taxonomists for standard genome sequencing and annotation.</title>
        <authorList>
            <consortium name="The Broad Institute Genomics Platform"/>
            <consortium name="The Broad Institute Genome Sequencing Center for Infectious Disease"/>
            <person name="Wu L."/>
            <person name="Ma J."/>
        </authorList>
    </citation>
    <scope>NUCLEOTIDE SEQUENCE [LARGE SCALE GENOMIC DNA]</scope>
    <source>
        <strain evidence="2">CGMCC 1.10188</strain>
    </source>
</reference>
<proteinExistence type="predicted"/>
<name>A0ABQ1INX6_9PROT</name>